<dbReference type="SMART" id="SM00696">
    <property type="entry name" value="DM9"/>
    <property type="match status" value="1"/>
</dbReference>
<feature type="chain" id="PRO_5035463688" evidence="1">
    <location>
        <begin position="23"/>
        <end position="186"/>
    </location>
</feature>
<comment type="caution">
    <text evidence="2">The sequence shown here is derived from an EMBL/GenBank/DDBJ whole genome shotgun (WGS) entry which is preliminary data.</text>
</comment>
<protein>
    <submittedName>
        <fullName evidence="2">Uncharacterized protein</fullName>
    </submittedName>
</protein>
<dbReference type="OrthoDB" id="6743511at2759"/>
<dbReference type="PANTHER" id="PTHR31649:SF10">
    <property type="entry name" value="IP19903P-RELATED"/>
    <property type="match status" value="1"/>
</dbReference>
<dbReference type="Proteomes" id="UP000801492">
    <property type="component" value="Unassembled WGS sequence"/>
</dbReference>
<proteinExistence type="predicted"/>
<evidence type="ECO:0000256" key="1">
    <source>
        <dbReference type="SAM" id="SignalP"/>
    </source>
</evidence>
<dbReference type="InterPro" id="IPR006616">
    <property type="entry name" value="DM9_repeat"/>
</dbReference>
<keyword evidence="1" id="KW-0732">Signal</keyword>
<evidence type="ECO:0000313" key="2">
    <source>
        <dbReference type="EMBL" id="KAF2879113.1"/>
    </source>
</evidence>
<feature type="signal peptide" evidence="1">
    <location>
        <begin position="1"/>
        <end position="22"/>
    </location>
</feature>
<accession>A0A8K0C3T3</accession>
<gene>
    <name evidence="2" type="ORF">ILUMI_27061</name>
</gene>
<dbReference type="PANTHER" id="PTHR31649">
    <property type="entry name" value="AGAP009604-PA"/>
    <property type="match status" value="1"/>
</dbReference>
<sequence>MCLRSVFMFSLINAFYIHQFHQLENDQVEDYYWADYKGIIPEDALSAGYIPANETTYYIAEVLHKNSLVPGEIHDSDKKAYYEWANERLEATGNVKIFCTKRPQMFQWIQTTNEDFKTLIEGNLVLGKYESDTRIYIGRKQIANNVVIGKVHVVLPDLKGIFYYLFGEDVFFSYSFEVLSYLQDNL</sequence>
<name>A0A8K0C3T3_IGNLU</name>
<reference evidence="2" key="1">
    <citation type="submission" date="2019-08" db="EMBL/GenBank/DDBJ databases">
        <title>The genome of the North American firefly Photinus pyralis.</title>
        <authorList>
            <consortium name="Photinus pyralis genome working group"/>
            <person name="Fallon T.R."/>
            <person name="Sander Lower S.E."/>
            <person name="Weng J.-K."/>
        </authorList>
    </citation>
    <scope>NUCLEOTIDE SEQUENCE</scope>
    <source>
        <strain evidence="2">TRF0915ILg1</strain>
        <tissue evidence="2">Whole body</tissue>
    </source>
</reference>
<dbReference type="EMBL" id="VTPC01091227">
    <property type="protein sequence ID" value="KAF2879113.1"/>
    <property type="molecule type" value="Genomic_DNA"/>
</dbReference>
<dbReference type="AlphaFoldDB" id="A0A8K0C3T3"/>
<dbReference type="Pfam" id="PF11901">
    <property type="entry name" value="DM9"/>
    <property type="match status" value="1"/>
</dbReference>
<organism evidence="2 3">
    <name type="scientific">Ignelater luminosus</name>
    <name type="common">Cucubano</name>
    <name type="synonym">Pyrophorus luminosus</name>
    <dbReference type="NCBI Taxonomy" id="2038154"/>
    <lineage>
        <taxon>Eukaryota</taxon>
        <taxon>Metazoa</taxon>
        <taxon>Ecdysozoa</taxon>
        <taxon>Arthropoda</taxon>
        <taxon>Hexapoda</taxon>
        <taxon>Insecta</taxon>
        <taxon>Pterygota</taxon>
        <taxon>Neoptera</taxon>
        <taxon>Endopterygota</taxon>
        <taxon>Coleoptera</taxon>
        <taxon>Polyphaga</taxon>
        <taxon>Elateriformia</taxon>
        <taxon>Elateroidea</taxon>
        <taxon>Elateridae</taxon>
        <taxon>Agrypninae</taxon>
        <taxon>Pyrophorini</taxon>
        <taxon>Ignelater</taxon>
    </lineage>
</organism>
<evidence type="ECO:0000313" key="3">
    <source>
        <dbReference type="Proteomes" id="UP000801492"/>
    </source>
</evidence>
<keyword evidence="3" id="KW-1185">Reference proteome</keyword>